<dbReference type="InterPro" id="IPR018356">
    <property type="entry name" value="Tscrpt_reg_HTH_DeoR_CS"/>
</dbReference>
<evidence type="ECO:0000313" key="6">
    <source>
        <dbReference type="Proteomes" id="UP000824123"/>
    </source>
</evidence>
<feature type="region of interest" description="Disordered" evidence="4">
    <location>
        <begin position="87"/>
        <end position="110"/>
    </location>
</feature>
<keyword evidence="2" id="KW-0238">DNA-binding</keyword>
<dbReference type="InterPro" id="IPR014208">
    <property type="entry name" value="Spore_III_D"/>
</dbReference>
<evidence type="ECO:0000256" key="4">
    <source>
        <dbReference type="SAM" id="MobiDB-lite"/>
    </source>
</evidence>
<protein>
    <submittedName>
        <fullName evidence="5">Sporulation transcriptional regulator SpoIIID</fullName>
    </submittedName>
</protein>
<feature type="compositionally biased region" description="Polar residues" evidence="4">
    <location>
        <begin position="91"/>
        <end position="110"/>
    </location>
</feature>
<sequence length="110" mass="12618">MRDDIERRVIEIARAMIRSGATVRTLAREYGVSKSTVHKDMTQRLKRIDPGLFAEVGAVLRLNKSERHIRGGRATSQKYRLRRERLKLRQATGNESRMSRVTQSGPNSLL</sequence>
<reference evidence="5" key="1">
    <citation type="submission" date="2020-10" db="EMBL/GenBank/DDBJ databases">
        <authorList>
            <person name="Gilroy R."/>
        </authorList>
    </citation>
    <scope>NUCLEOTIDE SEQUENCE</scope>
    <source>
        <strain evidence="5">ChiSxjej2B14-8506</strain>
    </source>
</reference>
<evidence type="ECO:0000313" key="5">
    <source>
        <dbReference type="EMBL" id="HIU46941.1"/>
    </source>
</evidence>
<keyword evidence="1" id="KW-0805">Transcription regulation</keyword>
<dbReference type="Gene3D" id="1.10.10.60">
    <property type="entry name" value="Homeodomain-like"/>
    <property type="match status" value="1"/>
</dbReference>
<comment type="caution">
    <text evidence="5">The sequence shown here is derived from an EMBL/GenBank/DDBJ whole genome shotgun (WGS) entry which is preliminary data.</text>
</comment>
<gene>
    <name evidence="5" type="ORF">IAC59_06750</name>
</gene>
<evidence type="ECO:0000256" key="2">
    <source>
        <dbReference type="ARBA" id="ARBA00023125"/>
    </source>
</evidence>
<dbReference type="GO" id="GO:0003700">
    <property type="term" value="F:DNA-binding transcription factor activity"/>
    <property type="evidence" value="ECO:0007669"/>
    <property type="project" value="InterPro"/>
</dbReference>
<dbReference type="AlphaFoldDB" id="A0A9D1S4U6"/>
<keyword evidence="3" id="KW-0804">Transcription</keyword>
<name>A0A9D1S4U6_9FIRM</name>
<dbReference type="Pfam" id="PF12116">
    <property type="entry name" value="SpoIIID"/>
    <property type="match status" value="1"/>
</dbReference>
<evidence type="ECO:0000256" key="3">
    <source>
        <dbReference type="ARBA" id="ARBA00023163"/>
    </source>
</evidence>
<dbReference type="Proteomes" id="UP000824123">
    <property type="component" value="Unassembled WGS sequence"/>
</dbReference>
<reference evidence="5" key="2">
    <citation type="journal article" date="2021" name="PeerJ">
        <title>Extensive microbial diversity within the chicken gut microbiome revealed by metagenomics and culture.</title>
        <authorList>
            <person name="Gilroy R."/>
            <person name="Ravi A."/>
            <person name="Getino M."/>
            <person name="Pursley I."/>
            <person name="Horton D.L."/>
            <person name="Alikhan N.F."/>
            <person name="Baker D."/>
            <person name="Gharbi K."/>
            <person name="Hall N."/>
            <person name="Watson M."/>
            <person name="Adriaenssens E.M."/>
            <person name="Foster-Nyarko E."/>
            <person name="Jarju S."/>
            <person name="Secka A."/>
            <person name="Antonio M."/>
            <person name="Oren A."/>
            <person name="Chaudhuri R.R."/>
            <person name="La Ragione R."/>
            <person name="Hildebrand F."/>
            <person name="Pallen M.J."/>
        </authorList>
    </citation>
    <scope>NUCLEOTIDE SEQUENCE</scope>
    <source>
        <strain evidence="5">ChiSxjej2B14-8506</strain>
    </source>
</reference>
<dbReference type="GO" id="GO:0003677">
    <property type="term" value="F:DNA binding"/>
    <property type="evidence" value="ECO:0007669"/>
    <property type="project" value="UniProtKB-KW"/>
</dbReference>
<dbReference type="EMBL" id="DVNK01000040">
    <property type="protein sequence ID" value="HIU46941.1"/>
    <property type="molecule type" value="Genomic_DNA"/>
</dbReference>
<proteinExistence type="predicted"/>
<organism evidence="5 6">
    <name type="scientific">Candidatus Fimadaptatus faecigallinarum</name>
    <dbReference type="NCBI Taxonomy" id="2840814"/>
    <lineage>
        <taxon>Bacteria</taxon>
        <taxon>Bacillati</taxon>
        <taxon>Bacillota</taxon>
        <taxon>Clostridia</taxon>
        <taxon>Eubacteriales</taxon>
        <taxon>Candidatus Fimadaptatus</taxon>
    </lineage>
</organism>
<dbReference type="PROSITE" id="PS00894">
    <property type="entry name" value="HTH_DEOR_1"/>
    <property type="match status" value="1"/>
</dbReference>
<accession>A0A9D1S4U6</accession>
<evidence type="ECO:0000256" key="1">
    <source>
        <dbReference type="ARBA" id="ARBA00023015"/>
    </source>
</evidence>